<sequence>MEAEAPRGAAGIYPVDILEDDPEGHQEATLAYYASLGEGAPTSSEIFSLPSGEQVKLEASSVCFCTVYRDEPQHKILVLVNPQDTKTVVAVYIKKSWWFTEDVLRTSDPAREGLMKVQSFGERIVLFILNVIIFGRLERNLDDDDMFFLPHSAKEQAKILWRHGAAVGFYTIKMKGSLCGDGTGACYLLPVFDTVFVRRKHRRQGLGMVMLQDFCETFPEDEALGISCPISPAMYQVCRQFLLARPEERGRLWEVEPPGAWGQRDSIWLKVHLLRAGLPDAHPGHSKKEEGVNGHGQPSQGDGPRQSANGESNKEGTRGEELENTKNDRNCGVKEEEAGLLERPCQAELKAQEAKRTAAVAGLAGKPWRKLPRPSS</sequence>
<accession>A0A8C5Y3P7</accession>
<dbReference type="GeneTree" id="ENSGT00510000048902"/>
<dbReference type="AlphaFoldDB" id="A0A8C5Y3P7"/>
<dbReference type="KEGG" id="mmur:105871262"/>
<organism evidence="2 3">
    <name type="scientific">Microcebus murinus</name>
    <name type="common">Gray mouse lemur</name>
    <name type="synonym">Lemur murinus</name>
    <dbReference type="NCBI Taxonomy" id="30608"/>
    <lineage>
        <taxon>Eukaryota</taxon>
        <taxon>Metazoa</taxon>
        <taxon>Chordata</taxon>
        <taxon>Craniata</taxon>
        <taxon>Vertebrata</taxon>
        <taxon>Euteleostomi</taxon>
        <taxon>Mammalia</taxon>
        <taxon>Eutheria</taxon>
        <taxon>Euarchontoglires</taxon>
        <taxon>Primates</taxon>
        <taxon>Strepsirrhini</taxon>
        <taxon>Lemuriformes</taxon>
        <taxon>Cheirogaleidae</taxon>
        <taxon>Microcebus</taxon>
    </lineage>
</organism>
<feature type="region of interest" description="Disordered" evidence="1">
    <location>
        <begin position="279"/>
        <end position="344"/>
    </location>
</feature>
<dbReference type="PANTHER" id="PTHR22442">
    <property type="match status" value="1"/>
</dbReference>
<dbReference type="InterPro" id="IPR029625">
    <property type="entry name" value="FAM169"/>
</dbReference>
<feature type="compositionally biased region" description="Polar residues" evidence="1">
    <location>
        <begin position="296"/>
        <end position="311"/>
    </location>
</feature>
<dbReference type="GeneID" id="105871262"/>
<gene>
    <name evidence="2" type="primary">FAM169B</name>
</gene>
<dbReference type="CTD" id="434197"/>
<reference evidence="2" key="2">
    <citation type="submission" date="2025-08" db="UniProtKB">
        <authorList>
            <consortium name="Ensembl"/>
        </authorList>
    </citation>
    <scope>IDENTIFICATION</scope>
</reference>
<dbReference type="PANTHER" id="PTHR22442:SF4">
    <property type="entry name" value="PROTEIN FAM169BP"/>
    <property type="match status" value="1"/>
</dbReference>
<dbReference type="EMBL" id="ABDC03013599">
    <property type="status" value="NOT_ANNOTATED_CDS"/>
    <property type="molecule type" value="Genomic_DNA"/>
</dbReference>
<evidence type="ECO:0000313" key="2">
    <source>
        <dbReference type="Ensembl" id="ENSMICP00000045330.1"/>
    </source>
</evidence>
<dbReference type="Ensembl" id="ENSMICT00000059719.1">
    <property type="protein sequence ID" value="ENSMICP00000045330.1"/>
    <property type="gene ID" value="ENSMICG00000045619.1"/>
</dbReference>
<reference evidence="2" key="3">
    <citation type="submission" date="2025-09" db="UniProtKB">
        <authorList>
            <consortium name="Ensembl"/>
        </authorList>
    </citation>
    <scope>IDENTIFICATION</scope>
</reference>
<protein>
    <submittedName>
        <fullName evidence="2">Family with sequence similarity 169 member B, pseudo</fullName>
    </submittedName>
</protein>
<keyword evidence="3" id="KW-1185">Reference proteome</keyword>
<proteinExistence type="predicted"/>
<dbReference type="OrthoDB" id="8954808at2759"/>
<name>A0A8C5Y3P7_MICMU</name>
<reference evidence="2" key="1">
    <citation type="submission" date="2016-12" db="EMBL/GenBank/DDBJ databases">
        <title>Mouse lemur reference genome and diversity panel.</title>
        <authorList>
            <person name="Harris R."/>
            <person name="Larsen P."/>
            <person name="Liu Y."/>
            <person name="Hughes D.S."/>
            <person name="Murali S."/>
            <person name="Raveendran M."/>
            <person name="Korchina V."/>
            <person name="Wang M."/>
            <person name="Jhangiani S."/>
            <person name="Bandaranaike D."/>
            <person name="Bellair M."/>
            <person name="Blankenburg K."/>
            <person name="Chao H."/>
            <person name="Dahdouli M."/>
            <person name="Dinh H."/>
            <person name="Doddapaneni H."/>
            <person name="English A."/>
            <person name="Firestine M."/>
            <person name="Gnanaolivu R."/>
            <person name="Gross S."/>
            <person name="Hernandez B."/>
            <person name="Javaid M."/>
            <person name="Jayaseelan J."/>
            <person name="Jones J."/>
            <person name="Khan Z."/>
            <person name="Kovar C."/>
            <person name="Kurapati P."/>
            <person name="Le B."/>
            <person name="Lee S."/>
            <person name="Li M."/>
            <person name="Mathew T."/>
            <person name="Narasimhan A."/>
            <person name="Ngo D."/>
            <person name="Nguyen L."/>
            <person name="Okwuonu G."/>
            <person name="Ongeri F."/>
            <person name="Osuji N."/>
            <person name="Pu L.-L."/>
            <person name="Puazo M."/>
            <person name="Quiroz J."/>
            <person name="Raj R."/>
            <person name="Rajbhandari K."/>
            <person name="Reid J.G."/>
            <person name="Santibanez J."/>
            <person name="Sexton D."/>
            <person name="Skinner E."/>
            <person name="Vee V."/>
            <person name="Weissenberger G."/>
            <person name="Wu Y."/>
            <person name="Xin Y."/>
            <person name="Han Y."/>
            <person name="Campbell C."/>
            <person name="Brown A."/>
            <person name="Sullivan B."/>
            <person name="Shelton J."/>
            <person name="Brown S."/>
            <person name="Dudchenko O."/>
            <person name="Machol I."/>
            <person name="Durand N."/>
            <person name="Shamim M."/>
            <person name="Lieberman A."/>
            <person name="Muzny D.M."/>
            <person name="Richards S."/>
            <person name="Yoder A."/>
            <person name="Worley K.C."/>
            <person name="Rogers J."/>
            <person name="Gibbs R.A."/>
        </authorList>
    </citation>
    <scope>NUCLEOTIDE SEQUENCE [LARGE SCALE GENOMIC DNA]</scope>
</reference>
<evidence type="ECO:0000256" key="1">
    <source>
        <dbReference type="SAM" id="MobiDB-lite"/>
    </source>
</evidence>
<evidence type="ECO:0000313" key="3">
    <source>
        <dbReference type="Proteomes" id="UP000694394"/>
    </source>
</evidence>
<dbReference type="RefSeq" id="XP_012619971.1">
    <property type="nucleotide sequence ID" value="XM_012764517.2"/>
</dbReference>
<feature type="compositionally biased region" description="Basic and acidic residues" evidence="1">
    <location>
        <begin position="282"/>
        <end position="292"/>
    </location>
</feature>
<dbReference type="Proteomes" id="UP000694394">
    <property type="component" value="Chromosome 9"/>
</dbReference>
<feature type="compositionally biased region" description="Basic and acidic residues" evidence="1">
    <location>
        <begin position="312"/>
        <end position="337"/>
    </location>
</feature>